<keyword evidence="11" id="KW-1185">Reference proteome</keyword>
<protein>
    <recommendedName>
        <fullName evidence="12">Mechanosensitive ion channel protein MscS</fullName>
    </recommendedName>
</protein>
<dbReference type="KEGG" id="ptan:CRYO30217_03339"/>
<evidence type="ECO:0000256" key="4">
    <source>
        <dbReference type="ARBA" id="ARBA00022692"/>
    </source>
</evidence>
<dbReference type="SUPFAM" id="SSF82861">
    <property type="entry name" value="Mechanosensitive channel protein MscS (YggB), transmembrane region"/>
    <property type="match status" value="1"/>
</dbReference>
<evidence type="ECO:0000313" key="11">
    <source>
        <dbReference type="Proteomes" id="UP000683507"/>
    </source>
</evidence>
<dbReference type="Gene3D" id="3.30.70.100">
    <property type="match status" value="1"/>
</dbReference>
<keyword evidence="5 7" id="KW-1133">Transmembrane helix</keyword>
<organism evidence="10 11">
    <name type="scientific">Parvicella tangerina</name>
    <dbReference type="NCBI Taxonomy" id="2829795"/>
    <lineage>
        <taxon>Bacteria</taxon>
        <taxon>Pseudomonadati</taxon>
        <taxon>Bacteroidota</taxon>
        <taxon>Flavobacteriia</taxon>
        <taxon>Flavobacteriales</taxon>
        <taxon>Parvicellaceae</taxon>
        <taxon>Parvicella</taxon>
    </lineage>
</organism>
<evidence type="ECO:0008006" key="12">
    <source>
        <dbReference type="Google" id="ProtNLM"/>
    </source>
</evidence>
<feature type="domain" description="Mechanosensitive ion channel MscS" evidence="8">
    <location>
        <begin position="202"/>
        <end position="266"/>
    </location>
</feature>
<dbReference type="RefSeq" id="WP_258543523.1">
    <property type="nucleotide sequence ID" value="NZ_OU015584.1"/>
</dbReference>
<evidence type="ECO:0000256" key="3">
    <source>
        <dbReference type="ARBA" id="ARBA00022475"/>
    </source>
</evidence>
<dbReference type="PANTHER" id="PTHR30347">
    <property type="entry name" value="POTASSIUM CHANNEL RELATED"/>
    <property type="match status" value="1"/>
</dbReference>
<gene>
    <name evidence="10" type="ORF">CRYO30217_03339</name>
</gene>
<name>A0A916NEL0_9FLAO</name>
<dbReference type="Proteomes" id="UP000683507">
    <property type="component" value="Chromosome"/>
</dbReference>
<feature type="transmembrane region" description="Helical" evidence="7">
    <location>
        <begin position="12"/>
        <end position="31"/>
    </location>
</feature>
<evidence type="ECO:0000256" key="1">
    <source>
        <dbReference type="ARBA" id="ARBA00004651"/>
    </source>
</evidence>
<feature type="transmembrane region" description="Helical" evidence="7">
    <location>
        <begin position="159"/>
        <end position="177"/>
    </location>
</feature>
<dbReference type="SUPFAM" id="SSF50182">
    <property type="entry name" value="Sm-like ribonucleoproteins"/>
    <property type="match status" value="1"/>
</dbReference>
<dbReference type="SUPFAM" id="SSF82689">
    <property type="entry name" value="Mechanosensitive channel protein MscS (YggB), C-terminal domain"/>
    <property type="match status" value="1"/>
</dbReference>
<comment type="similarity">
    <text evidence="2">Belongs to the MscS (TC 1.A.23) family.</text>
</comment>
<keyword evidence="6 7" id="KW-0472">Membrane</keyword>
<evidence type="ECO:0000256" key="6">
    <source>
        <dbReference type="ARBA" id="ARBA00023136"/>
    </source>
</evidence>
<keyword evidence="3" id="KW-1003">Cell membrane</keyword>
<dbReference type="Pfam" id="PF00924">
    <property type="entry name" value="MS_channel_2nd"/>
    <property type="match status" value="1"/>
</dbReference>
<evidence type="ECO:0000259" key="9">
    <source>
        <dbReference type="Pfam" id="PF21082"/>
    </source>
</evidence>
<evidence type="ECO:0000256" key="2">
    <source>
        <dbReference type="ARBA" id="ARBA00008017"/>
    </source>
</evidence>
<dbReference type="InterPro" id="IPR052702">
    <property type="entry name" value="MscS-like_channel"/>
</dbReference>
<evidence type="ECO:0000256" key="7">
    <source>
        <dbReference type="SAM" id="Phobius"/>
    </source>
</evidence>
<keyword evidence="4 7" id="KW-0812">Transmembrane</keyword>
<evidence type="ECO:0000256" key="5">
    <source>
        <dbReference type="ARBA" id="ARBA00022989"/>
    </source>
</evidence>
<sequence length="373" mass="42940">MIDIWEISDNYTLRLINIILFAVVIAGFYYGRKWIDNKWKEVISDKGVKIKGKEFNIRKLLNQVMWVFTVVFLYGAFAYGNDLFSLSKLFEFELFSFKKGVDDKGLAVRHVITLGNIVGIVAVIFFAKVAVNIIRFFLHRALKNKDWIDEGRSYTIVQMSKYVLYTICIILILKILFGNISSILIGASALFVGIGLGLQEFFTDVVAGFILLNDGSIQVGDIVELEGHIAKIEKINIRTSHVRTTEGKIIIVPNSKFTEEYLTNWSVSDKITRFHVDVSVAYGTDTSLVKDLLYRVALQHPMVEKDRQILVLFNHFGDNGLEFQLYFWARRSWDILTIKSDLRFEIDRVFRENNVKIPFPQRDLHIVSDETKG</sequence>
<comment type="subcellular location">
    <subcellularLocation>
        <location evidence="1">Cell membrane</location>
        <topology evidence="1">Multi-pass membrane protein</topology>
    </subcellularLocation>
</comment>
<accession>A0A916NEL0</accession>
<dbReference type="InterPro" id="IPR011066">
    <property type="entry name" value="MscS_channel_C_sf"/>
</dbReference>
<dbReference type="Pfam" id="PF21082">
    <property type="entry name" value="MS_channel_3rd"/>
    <property type="match status" value="1"/>
</dbReference>
<dbReference type="InterPro" id="IPR023408">
    <property type="entry name" value="MscS_beta-dom_sf"/>
</dbReference>
<feature type="domain" description="Mechanosensitive ion channel MscS C-terminal" evidence="9">
    <location>
        <begin position="276"/>
        <end position="357"/>
    </location>
</feature>
<reference evidence="10" key="1">
    <citation type="submission" date="2021-04" db="EMBL/GenBank/DDBJ databases">
        <authorList>
            <person name="Rodrigo-Torres L."/>
            <person name="Arahal R. D."/>
            <person name="Lucena T."/>
        </authorList>
    </citation>
    <scope>NUCLEOTIDE SEQUENCE</scope>
    <source>
        <strain evidence="10">AS29M-1</strain>
    </source>
</reference>
<feature type="transmembrane region" description="Helical" evidence="7">
    <location>
        <begin position="117"/>
        <end position="138"/>
    </location>
</feature>
<dbReference type="PANTHER" id="PTHR30347:SF1">
    <property type="entry name" value="MECHANOSENSITIVE CHANNEL MSCK"/>
    <property type="match status" value="1"/>
</dbReference>
<dbReference type="InterPro" id="IPR010920">
    <property type="entry name" value="LSM_dom_sf"/>
</dbReference>
<proteinExistence type="inferred from homology"/>
<dbReference type="AlphaFoldDB" id="A0A916NEL0"/>
<dbReference type="InterPro" id="IPR011014">
    <property type="entry name" value="MscS_channel_TM-2"/>
</dbReference>
<feature type="transmembrane region" description="Helical" evidence="7">
    <location>
        <begin position="60"/>
        <end position="80"/>
    </location>
</feature>
<dbReference type="Gene3D" id="1.10.287.1260">
    <property type="match status" value="1"/>
</dbReference>
<evidence type="ECO:0000313" key="10">
    <source>
        <dbReference type="EMBL" id="CAG5086937.1"/>
    </source>
</evidence>
<dbReference type="GO" id="GO:0005886">
    <property type="term" value="C:plasma membrane"/>
    <property type="evidence" value="ECO:0007669"/>
    <property type="project" value="UniProtKB-SubCell"/>
</dbReference>
<dbReference type="GO" id="GO:0008381">
    <property type="term" value="F:mechanosensitive monoatomic ion channel activity"/>
    <property type="evidence" value="ECO:0007669"/>
    <property type="project" value="UniProtKB-ARBA"/>
</dbReference>
<dbReference type="InterPro" id="IPR006685">
    <property type="entry name" value="MscS_channel_2nd"/>
</dbReference>
<evidence type="ECO:0000259" key="8">
    <source>
        <dbReference type="Pfam" id="PF00924"/>
    </source>
</evidence>
<dbReference type="EMBL" id="OU015584">
    <property type="protein sequence ID" value="CAG5086937.1"/>
    <property type="molecule type" value="Genomic_DNA"/>
</dbReference>
<dbReference type="InterPro" id="IPR049278">
    <property type="entry name" value="MS_channel_C"/>
</dbReference>
<dbReference type="Gene3D" id="2.30.30.60">
    <property type="match status" value="1"/>
</dbReference>